<dbReference type="SMART" id="SM00849">
    <property type="entry name" value="Lactamase_B"/>
    <property type="match status" value="1"/>
</dbReference>
<dbReference type="InterPro" id="IPR052159">
    <property type="entry name" value="Competence_DNA_uptake"/>
</dbReference>
<keyword evidence="2" id="KW-1003">Cell membrane</keyword>
<dbReference type="Proteomes" id="UP001519306">
    <property type="component" value="Unassembled WGS sequence"/>
</dbReference>
<keyword evidence="9" id="KW-1185">Reference proteome</keyword>
<evidence type="ECO:0000256" key="6">
    <source>
        <dbReference type="SAM" id="Phobius"/>
    </source>
</evidence>
<feature type="transmembrane region" description="Helical" evidence="6">
    <location>
        <begin position="360"/>
        <end position="382"/>
    </location>
</feature>
<dbReference type="Pfam" id="PF03772">
    <property type="entry name" value="Competence"/>
    <property type="match status" value="1"/>
</dbReference>
<proteinExistence type="predicted"/>
<evidence type="ECO:0000256" key="3">
    <source>
        <dbReference type="ARBA" id="ARBA00022692"/>
    </source>
</evidence>
<feature type="transmembrane region" description="Helical" evidence="6">
    <location>
        <begin position="300"/>
        <end position="321"/>
    </location>
</feature>
<gene>
    <name evidence="8" type="ORF">J2Z71_000289</name>
</gene>
<evidence type="ECO:0000313" key="9">
    <source>
        <dbReference type="Proteomes" id="UP001519306"/>
    </source>
</evidence>
<evidence type="ECO:0000256" key="4">
    <source>
        <dbReference type="ARBA" id="ARBA00022989"/>
    </source>
</evidence>
<dbReference type="PANTHER" id="PTHR30619">
    <property type="entry name" value="DNA INTERNALIZATION/COMPETENCE PROTEIN COMEC/REC2"/>
    <property type="match status" value="1"/>
</dbReference>
<evidence type="ECO:0000313" key="8">
    <source>
        <dbReference type="EMBL" id="MBP2024773.1"/>
    </source>
</evidence>
<feature type="transmembrane region" description="Helical" evidence="6">
    <location>
        <begin position="229"/>
        <end position="260"/>
    </location>
</feature>
<keyword evidence="5 6" id="KW-0472">Membrane</keyword>
<dbReference type="EMBL" id="JAGGLJ010000002">
    <property type="protein sequence ID" value="MBP2024773.1"/>
    <property type="molecule type" value="Genomic_DNA"/>
</dbReference>
<keyword evidence="4 6" id="KW-1133">Transmembrane helix</keyword>
<dbReference type="PANTHER" id="PTHR30619:SF1">
    <property type="entry name" value="RECOMBINATION PROTEIN 2"/>
    <property type="match status" value="1"/>
</dbReference>
<reference evidence="8 9" key="1">
    <citation type="submission" date="2021-03" db="EMBL/GenBank/DDBJ databases">
        <title>Genomic Encyclopedia of Type Strains, Phase IV (KMG-IV): sequencing the most valuable type-strain genomes for metagenomic binning, comparative biology and taxonomic classification.</title>
        <authorList>
            <person name="Goeker M."/>
        </authorList>
    </citation>
    <scope>NUCLEOTIDE SEQUENCE [LARGE SCALE GENOMIC DNA]</scope>
    <source>
        <strain evidence="8 9">DSM 27563</strain>
    </source>
</reference>
<name>A0ABS4KAI7_9FIRM</name>
<dbReference type="InterPro" id="IPR036866">
    <property type="entry name" value="RibonucZ/Hydroxyglut_hydro"/>
</dbReference>
<feature type="domain" description="Metallo-beta-lactamase" evidence="7">
    <location>
        <begin position="426"/>
        <end position="615"/>
    </location>
</feature>
<feature type="transmembrane region" description="Helical" evidence="6">
    <location>
        <begin position="394"/>
        <end position="412"/>
    </location>
</feature>
<dbReference type="SUPFAM" id="SSF56281">
    <property type="entry name" value="Metallo-hydrolase/oxidoreductase"/>
    <property type="match status" value="1"/>
</dbReference>
<evidence type="ECO:0000259" key="7">
    <source>
        <dbReference type="SMART" id="SM00849"/>
    </source>
</evidence>
<dbReference type="CDD" id="cd07731">
    <property type="entry name" value="ComA-like_MBL-fold"/>
    <property type="match status" value="1"/>
</dbReference>
<feature type="transmembrane region" description="Helical" evidence="6">
    <location>
        <begin position="186"/>
        <end position="217"/>
    </location>
</feature>
<dbReference type="InterPro" id="IPR035681">
    <property type="entry name" value="ComA-like_MBL"/>
</dbReference>
<feature type="transmembrane region" description="Helical" evidence="6">
    <location>
        <begin position="151"/>
        <end position="174"/>
    </location>
</feature>
<keyword evidence="3 6" id="KW-0812">Transmembrane</keyword>
<dbReference type="InterPro" id="IPR004477">
    <property type="entry name" value="ComEC_N"/>
</dbReference>
<dbReference type="NCBIfam" id="TIGR00360">
    <property type="entry name" value="ComEC_N-term"/>
    <property type="match status" value="1"/>
</dbReference>
<dbReference type="Gene3D" id="3.60.15.10">
    <property type="entry name" value="Ribonuclease Z/Hydroxyacylglutathione hydrolase-like"/>
    <property type="match status" value="1"/>
</dbReference>
<feature type="transmembrane region" description="Helical" evidence="6">
    <location>
        <begin position="272"/>
        <end position="294"/>
    </location>
</feature>
<dbReference type="Pfam" id="PF00753">
    <property type="entry name" value="Lactamase_B"/>
    <property type="match status" value="1"/>
</dbReference>
<evidence type="ECO:0000256" key="1">
    <source>
        <dbReference type="ARBA" id="ARBA00004651"/>
    </source>
</evidence>
<feature type="transmembrane region" description="Helical" evidence="6">
    <location>
        <begin position="328"/>
        <end position="348"/>
    </location>
</feature>
<organism evidence="8 9">
    <name type="scientific">Peptoniphilus stercorisuis</name>
    <dbReference type="NCBI Taxonomy" id="1436965"/>
    <lineage>
        <taxon>Bacteria</taxon>
        <taxon>Bacillati</taxon>
        <taxon>Bacillota</taxon>
        <taxon>Tissierellia</taxon>
        <taxon>Tissierellales</taxon>
        <taxon>Peptoniphilaceae</taxon>
        <taxon>Peptoniphilus</taxon>
    </lineage>
</organism>
<dbReference type="InterPro" id="IPR004797">
    <property type="entry name" value="Competence_ComEC/Rec2"/>
</dbReference>
<dbReference type="InterPro" id="IPR001279">
    <property type="entry name" value="Metallo-B-lactamas"/>
</dbReference>
<dbReference type="NCBIfam" id="TIGR00361">
    <property type="entry name" value="ComEC_Rec2"/>
    <property type="match status" value="1"/>
</dbReference>
<comment type="caution">
    <text evidence="8">The sequence shown here is derived from an EMBL/GenBank/DDBJ whole genome shotgun (WGS) entry which is preliminary data.</text>
</comment>
<comment type="subcellular location">
    <subcellularLocation>
        <location evidence="1">Cell membrane</location>
        <topology evidence="1">Multi-pass membrane protein</topology>
    </subcellularLocation>
</comment>
<accession>A0ABS4KAI7</accession>
<evidence type="ECO:0000256" key="5">
    <source>
        <dbReference type="ARBA" id="ARBA00023136"/>
    </source>
</evidence>
<protein>
    <submittedName>
        <fullName evidence="8">Competence protein ComEC</fullName>
    </submittedName>
</protein>
<evidence type="ECO:0000256" key="2">
    <source>
        <dbReference type="ARBA" id="ARBA00022475"/>
    </source>
</evidence>
<sequence>MEKYSENQLIKDNFIILSKKDNNYIIKENSLLGDKYKIYSDKSFKIGDEITLEARVKNFDSKMNYYGVDYKKYYLSNGIKSKFKVLNIEKTENISFTGKIQEKFISRVNSSLDYYLSKRNSNLMKSILLADTFYMEDEDIEYFRNIGISHILALSGLHIMIIIYFVDYFFKYFIKSKIKRRVFSSILIFIYLFFLGFPVGGLRAFIMSITLFFSFLYKKKYSSLNALCLSAIVLILINPNIIYSVSFLFSFTSVLSINLFYGRIKSNFRDNFLLDSLILTFSASILMLPLNLYFFEEFSILSFISNVLIIPIISLAIILSFVIVIFSFLAIIISPFLNLILNLSFYLIEIVNDYSFLKLSFYSFNIYFVIIYYVIIFIIFNSEKLRDFYLLKDLLKFYMIFCFVFLLIFNYVDYNTLKVDFLYVDQGDSSLISYRGKYYLVDTGGYYGENYSPGKIYTREYLRGQNIKEIEALFISHFDEDHCEGVLDLIDDIKFNRIYISYIDDNYILREILNKGIKTILLKKDNLIKLDDNTFFKVHLDSSNYKNPNDRSLVLSLNHFNNSILYTGDISNKVDNNIRGRFNILKVAHHGASDSSSEAFLDEITPKEAVISCGIDNPYNHPKDDLLERLNNRGINTFITSKNGQIRFVFNKDKYYIKTFKDNRE</sequence>